<organism evidence="2 3">
    <name type="scientific">Formivibrio citricus</name>
    <dbReference type="NCBI Taxonomy" id="83765"/>
    <lineage>
        <taxon>Bacteria</taxon>
        <taxon>Pseudomonadati</taxon>
        <taxon>Pseudomonadota</taxon>
        <taxon>Betaproteobacteria</taxon>
        <taxon>Neisseriales</taxon>
        <taxon>Chitinibacteraceae</taxon>
        <taxon>Formivibrio</taxon>
    </lineage>
</organism>
<dbReference type="GO" id="GO:0003824">
    <property type="term" value="F:catalytic activity"/>
    <property type="evidence" value="ECO:0007669"/>
    <property type="project" value="UniProtKB-ARBA"/>
</dbReference>
<gene>
    <name evidence="2" type="ORF">SAMN05660284_02832</name>
</gene>
<feature type="region of interest" description="Disordered" evidence="1">
    <location>
        <begin position="392"/>
        <end position="419"/>
    </location>
</feature>
<dbReference type="STRING" id="83765.SAMN05660284_02832"/>
<evidence type="ECO:0000256" key="1">
    <source>
        <dbReference type="SAM" id="MobiDB-lite"/>
    </source>
</evidence>
<dbReference type="InterPro" id="IPR025157">
    <property type="entry name" value="Hemagglutinin_rpt"/>
</dbReference>
<proteinExistence type="predicted"/>
<protein>
    <submittedName>
        <fullName evidence="2">Haemagluttinin repeat-containing protein</fullName>
    </submittedName>
</protein>
<evidence type="ECO:0000313" key="2">
    <source>
        <dbReference type="EMBL" id="SFO06140.1"/>
    </source>
</evidence>
<keyword evidence="3" id="KW-1185">Reference proteome</keyword>
<reference evidence="3" key="1">
    <citation type="submission" date="2016-10" db="EMBL/GenBank/DDBJ databases">
        <authorList>
            <person name="Varghese N."/>
            <person name="Submissions S."/>
        </authorList>
    </citation>
    <scope>NUCLEOTIDE SEQUENCE [LARGE SCALE GENOMIC DNA]</scope>
    <source>
        <strain evidence="3">DSM 6150</strain>
    </source>
</reference>
<feature type="non-terminal residue" evidence="2">
    <location>
        <position position="434"/>
    </location>
</feature>
<dbReference type="Pfam" id="PF13332">
    <property type="entry name" value="Fil_haemagg_2"/>
    <property type="match status" value="1"/>
</dbReference>
<sequence length="434" mass="44458">MDNGITAAQQFNLQPGIALTSAQMAALTSDIVWLVQKEVTLADGSKQKVLAPQVYARLKEGDIDGSGALLSGNTLDLNLSGDLVNSGTLAGRSVVALTADNLQNLNGRISGGDVQVAARTDLANLGGIIDAQTRLNVSAGRDLTVASTTARNQNAQGSITHLDRIAGLYVADGSLAASAGRDLTLTAAQVVNSGTQSGEAGQTTLVAGRDLNLNTVTTASQNNLAWNANNWRKDASSQEIGAAIQSQGNIQLAAGNDLNARAASVTSDQGALKVTALNNVTISAGQSTQFVDEKHQSTSKGFLSSKTISTRDTLDQTQAQASTFSGQTVTVQAGNDLTVRGSNVVGTGDVSLLAGNNVTIDAATNRFSQTHLKDVKQSGLLSANGGIGFTIGTRQQTDTTQSQGTTQSQSRSLIGSTDGSLTISAGKDATIRGS</sequence>
<evidence type="ECO:0000313" key="3">
    <source>
        <dbReference type="Proteomes" id="UP000242869"/>
    </source>
</evidence>
<dbReference type="RefSeq" id="WP_218142743.1">
    <property type="nucleotide sequence ID" value="NZ_FOVE01000036.1"/>
</dbReference>
<accession>A0A1I5E4C1</accession>
<dbReference type="EMBL" id="FOVE01000036">
    <property type="protein sequence ID" value="SFO06140.1"/>
    <property type="molecule type" value="Genomic_DNA"/>
</dbReference>
<dbReference type="AlphaFoldDB" id="A0A1I5E4C1"/>
<feature type="compositionally biased region" description="Low complexity" evidence="1">
    <location>
        <begin position="392"/>
        <end position="412"/>
    </location>
</feature>
<name>A0A1I5E4C1_9NEIS</name>
<dbReference type="Proteomes" id="UP000242869">
    <property type="component" value="Unassembled WGS sequence"/>
</dbReference>